<evidence type="ECO:0000313" key="2">
    <source>
        <dbReference type="Proteomes" id="UP000092460"/>
    </source>
</evidence>
<name>A0A1B0B585_9MUSC</name>
<reference evidence="2" key="1">
    <citation type="submission" date="2015-01" db="EMBL/GenBank/DDBJ databases">
        <authorList>
            <person name="Aksoy S."/>
            <person name="Warren W."/>
            <person name="Wilson R.K."/>
        </authorList>
    </citation>
    <scope>NUCLEOTIDE SEQUENCE [LARGE SCALE GENOMIC DNA]</scope>
    <source>
        <strain evidence="2">IAEA</strain>
    </source>
</reference>
<keyword evidence="2" id="KW-1185">Reference proteome</keyword>
<protein>
    <submittedName>
        <fullName evidence="1">Uncharacterized protein</fullName>
    </submittedName>
</protein>
<dbReference type="AlphaFoldDB" id="A0A1B0B585"/>
<evidence type="ECO:0000313" key="1">
    <source>
        <dbReference type="EnsemblMetazoa" id="GPPI019312-PA"/>
    </source>
</evidence>
<sequence>MELASIRIVEDGTKQSTRLKCVAMKRIPLGPKLKALPGTMPAAVLREIAVAASTAGGAEAVDDVTAELAVLPLEATEPAVAADEFEVERGELTPLDKLNVVADDVHYAAVVVVAAAAAVAVAVADVVVVADGPYISPLPSSGADVEAVSTAASPISLVAPPGTETTALLTPGTDCVTALEEDKEIVVFVDMVNLADDTVIDEVVASCRENFVAVGKASGEVGLVFSSGLGDTIMGEAPIGEAPIGELDRSEIVLPVLALRWRGAEGREKPSPIKEADGGLLPATAPVVVPDPWEVPSFDLFEEFSFASCCFASSSSDFFVFLGAPNALSHTLKFGFSLEPEELELEPATIFSAAVDLPPTSKVLAVSKASKGLCLSLASVVSSVCVSIQSSLGSKDVVAANIVTLGKGSKPSRTISLLFLSFSSTSLSAQVDKTGLTAALFTVLLANSSIKDDCPKPKLSVFITVPRLSLGTLSAVSTINEFLTSLALAATALPGCKRSIVRKRSLRRGFVAACNFSLRDLRLASLAICCGGGGCKSNCVSFGLGAVIVVNVGGTVVGGGISKGVFAAAAADDKEAIEGAFTEELFEEAFTVVLPTELPEVTE</sequence>
<proteinExistence type="predicted"/>
<accession>A0A1B0B585</accession>
<organism evidence="1 2">
    <name type="scientific">Glossina palpalis gambiensis</name>
    <dbReference type="NCBI Taxonomy" id="67801"/>
    <lineage>
        <taxon>Eukaryota</taxon>
        <taxon>Metazoa</taxon>
        <taxon>Ecdysozoa</taxon>
        <taxon>Arthropoda</taxon>
        <taxon>Hexapoda</taxon>
        <taxon>Insecta</taxon>
        <taxon>Pterygota</taxon>
        <taxon>Neoptera</taxon>
        <taxon>Endopterygota</taxon>
        <taxon>Diptera</taxon>
        <taxon>Brachycera</taxon>
        <taxon>Muscomorpha</taxon>
        <taxon>Hippoboscoidea</taxon>
        <taxon>Glossinidae</taxon>
        <taxon>Glossina</taxon>
    </lineage>
</organism>
<dbReference type="Proteomes" id="UP000092460">
    <property type="component" value="Unassembled WGS sequence"/>
</dbReference>
<reference evidence="1" key="2">
    <citation type="submission" date="2020-05" db="UniProtKB">
        <authorList>
            <consortium name="EnsemblMetazoa"/>
        </authorList>
    </citation>
    <scope>IDENTIFICATION</scope>
    <source>
        <strain evidence="1">IAEA</strain>
    </source>
</reference>
<dbReference type="EMBL" id="JXJN01008647">
    <property type="status" value="NOT_ANNOTATED_CDS"/>
    <property type="molecule type" value="Genomic_DNA"/>
</dbReference>
<dbReference type="VEuPathDB" id="VectorBase:GPPI019312"/>
<dbReference type="EnsemblMetazoa" id="GPPI019312-RA">
    <property type="protein sequence ID" value="GPPI019312-PA"/>
    <property type="gene ID" value="GPPI019312"/>
</dbReference>